<gene>
    <name evidence="5" type="ORF">ANOM_005915</name>
</gene>
<dbReference type="PANTHER" id="PTHR31544">
    <property type="entry name" value="AIG2-LIKE PROTEIN D"/>
    <property type="match status" value="1"/>
</dbReference>
<dbReference type="CDD" id="cd06661">
    <property type="entry name" value="GGCT_like"/>
    <property type="match status" value="1"/>
</dbReference>
<comment type="caution">
    <text evidence="5">The sequence shown here is derived from an EMBL/GenBank/DDBJ whole genome shotgun (WGS) entry which is preliminary data.</text>
</comment>
<evidence type="ECO:0000256" key="3">
    <source>
        <dbReference type="ARBA" id="ARBA00030602"/>
    </source>
</evidence>
<reference evidence="5 6" key="1">
    <citation type="submission" date="2014-06" db="EMBL/GenBank/DDBJ databases">
        <title>The Genome of the Aflatoxigenic Filamentous Fungus Aspergillus nomius.</title>
        <authorList>
            <person name="Moore M.G."/>
            <person name="Shannon B.M."/>
            <person name="Brian M.M."/>
        </authorList>
    </citation>
    <scope>NUCLEOTIDE SEQUENCE [LARGE SCALE GENOMIC DNA]</scope>
    <source>
        <strain evidence="5 6">NRRL 13137</strain>
    </source>
</reference>
<evidence type="ECO:0000256" key="2">
    <source>
        <dbReference type="ARBA" id="ARBA00022679"/>
    </source>
</evidence>
<dbReference type="RefSeq" id="XP_015408289.1">
    <property type="nucleotide sequence ID" value="XM_015551172.1"/>
</dbReference>
<evidence type="ECO:0000313" key="6">
    <source>
        <dbReference type="Proteomes" id="UP000037505"/>
    </source>
</evidence>
<feature type="domain" description="Gamma-glutamylcyclotransferase AIG2-like" evidence="4">
    <location>
        <begin position="48"/>
        <end position="166"/>
    </location>
</feature>
<evidence type="ECO:0000256" key="1">
    <source>
        <dbReference type="ARBA" id="ARBA00008861"/>
    </source>
</evidence>
<dbReference type="PANTHER" id="PTHR31544:SF4">
    <property type="entry name" value="GAMMA-GLUTAMYLCYCLOTRANSFERASE-RELATED"/>
    <property type="match status" value="1"/>
</dbReference>
<dbReference type="SUPFAM" id="SSF110857">
    <property type="entry name" value="Gamma-glutamyl cyclotransferase-like"/>
    <property type="match status" value="1"/>
</dbReference>
<organism evidence="5 6">
    <name type="scientific">Aspergillus nomiae NRRL (strain ATCC 15546 / NRRL 13137 / CBS 260.88 / M93)</name>
    <dbReference type="NCBI Taxonomy" id="1509407"/>
    <lineage>
        <taxon>Eukaryota</taxon>
        <taxon>Fungi</taxon>
        <taxon>Dikarya</taxon>
        <taxon>Ascomycota</taxon>
        <taxon>Pezizomycotina</taxon>
        <taxon>Eurotiomycetes</taxon>
        <taxon>Eurotiomycetidae</taxon>
        <taxon>Eurotiales</taxon>
        <taxon>Aspergillaceae</taxon>
        <taxon>Aspergillus</taxon>
        <taxon>Aspergillus subgen. Circumdati</taxon>
    </lineage>
</organism>
<protein>
    <recommendedName>
        <fullName evidence="3">Putative gamma-glutamylcyclotransferase</fullName>
    </recommendedName>
</protein>
<dbReference type="EMBL" id="JNOM01000083">
    <property type="protein sequence ID" value="KNG87366.1"/>
    <property type="molecule type" value="Genomic_DNA"/>
</dbReference>
<dbReference type="InterPro" id="IPR009288">
    <property type="entry name" value="AIG2-like_dom"/>
</dbReference>
<keyword evidence="2" id="KW-0808">Transferase</keyword>
<dbReference type="Pfam" id="PF06094">
    <property type="entry name" value="GGACT"/>
    <property type="match status" value="1"/>
</dbReference>
<accession>A0A0L1J6B9</accession>
<keyword evidence="6" id="KW-1185">Reference proteome</keyword>
<dbReference type="Proteomes" id="UP000037505">
    <property type="component" value="Unassembled WGS sequence"/>
</dbReference>
<evidence type="ECO:0000313" key="5">
    <source>
        <dbReference type="EMBL" id="KNG87366.1"/>
    </source>
</evidence>
<comment type="similarity">
    <text evidence="1">Belongs to the gamma-glutamylcyclotransferase family.</text>
</comment>
<dbReference type="GO" id="GO:0016740">
    <property type="term" value="F:transferase activity"/>
    <property type="evidence" value="ECO:0007669"/>
    <property type="project" value="UniProtKB-KW"/>
</dbReference>
<dbReference type="InterPro" id="IPR045038">
    <property type="entry name" value="AIG2-like"/>
</dbReference>
<name>A0A0L1J6B9_ASPN3</name>
<dbReference type="AlphaFoldDB" id="A0A0L1J6B9"/>
<dbReference type="GeneID" id="26807719"/>
<dbReference type="InterPro" id="IPR036568">
    <property type="entry name" value="GGCT-like_sf"/>
</dbReference>
<proteinExistence type="inferred from homology"/>
<sequence>MSQKPEESKALQIPSLFSAKEEPVSVPPDYLLQRDEPVDFTPTFPVYYFFYGTLTSPAQLKRILDLPKEPQLRKAEVNGFAIAKWGDYPALINGKKEDVVTGSTYLVKSEEEAQKLSHYETNAYEVADCQIYFKDDKDPKAFGGKVFVYAGDAQALLEQRFDRKLWNRQMAGKLGR</sequence>
<evidence type="ECO:0000259" key="4">
    <source>
        <dbReference type="Pfam" id="PF06094"/>
    </source>
</evidence>
<dbReference type="InterPro" id="IPR013024">
    <property type="entry name" value="GGCT-like"/>
</dbReference>
<dbReference type="OrthoDB" id="3262926at2759"/>
<dbReference type="Gene3D" id="3.10.490.10">
    <property type="entry name" value="Gamma-glutamyl cyclotransferase-like"/>
    <property type="match status" value="1"/>
</dbReference>